<comment type="subcellular location">
    <subcellularLocation>
        <location evidence="10">Cell membrane</location>
        <topology evidence="10">Peripheral membrane protein</topology>
    </subcellularLocation>
    <subcellularLocation>
        <location evidence="2">Membrane</location>
        <topology evidence="2">Peripheral membrane protein</topology>
    </subcellularLocation>
</comment>
<keyword evidence="9 10" id="KW-0066">ATP synthesis</keyword>
<dbReference type="EMBL" id="CP039381">
    <property type="protein sequence ID" value="QCT05933.1"/>
    <property type="molecule type" value="Genomic_DNA"/>
</dbReference>
<dbReference type="KEGG" id="ruj:E5Z56_00470"/>
<dbReference type="CDD" id="cd12151">
    <property type="entry name" value="F1-ATPase_gamma"/>
    <property type="match status" value="1"/>
</dbReference>
<evidence type="ECO:0000256" key="10">
    <source>
        <dbReference type="HAMAP-Rule" id="MF_00815"/>
    </source>
</evidence>
<sequence length="301" mass="34110">MANTREIQSRIKSINDTLKITNAMYMISSSKLKKAKRNYENTHPYFISLQDSIRKTLKLVPDVENRFFCDQKYVAGDTDKRKGIIVVTADKGLAGAYNQNVIKLAQEIIDTEKTSNDKLFVIGQVGRHYFKKKDIFVDEHFQFTAQDPSLNRARRIAETVLDLYESKELDEVYIVYTNMKSAIATEPKVKRLLPLRKHAFTDTSDHIDMGTHIENITLLPSADAVFDNVVPDFIAGYIYGALVESYCSEQNARMMAMQSATDSAKEMLKDLSVLYNRARQAAITQEITEVISGAKAQKNKG</sequence>
<dbReference type="GO" id="GO:0005886">
    <property type="term" value="C:plasma membrane"/>
    <property type="evidence" value="ECO:0007669"/>
    <property type="project" value="UniProtKB-SubCell"/>
</dbReference>
<evidence type="ECO:0000256" key="3">
    <source>
        <dbReference type="ARBA" id="ARBA00007681"/>
    </source>
</evidence>
<dbReference type="SUPFAM" id="SSF52943">
    <property type="entry name" value="ATP synthase (F1-ATPase), gamma subunit"/>
    <property type="match status" value="1"/>
</dbReference>
<comment type="subunit">
    <text evidence="10">F-type ATPases have 2 components, CF(1) - the catalytic core - and CF(0) - the membrane proton channel. CF(1) has five subunits: alpha(3), beta(3), gamma(1), delta(1), epsilon(1). CF(0) has three main subunits: a, b and c.</text>
</comment>
<dbReference type="OrthoDB" id="9812769at2"/>
<dbReference type="Pfam" id="PF00231">
    <property type="entry name" value="ATP-synt"/>
    <property type="match status" value="1"/>
</dbReference>
<dbReference type="InterPro" id="IPR000131">
    <property type="entry name" value="ATP_synth_F1_gsu"/>
</dbReference>
<dbReference type="PROSITE" id="PS00153">
    <property type="entry name" value="ATPASE_GAMMA"/>
    <property type="match status" value="1"/>
</dbReference>
<protein>
    <recommendedName>
        <fullName evidence="10">ATP synthase gamma chain</fullName>
    </recommendedName>
    <alternativeName>
        <fullName evidence="10">ATP synthase F1 sector gamma subunit</fullName>
    </alternativeName>
    <alternativeName>
        <fullName evidence="10">F-ATPase gamma subunit</fullName>
    </alternativeName>
</protein>
<evidence type="ECO:0000313" key="12">
    <source>
        <dbReference type="Proteomes" id="UP000301475"/>
    </source>
</evidence>
<dbReference type="PANTHER" id="PTHR11693:SF22">
    <property type="entry name" value="ATP SYNTHASE SUBUNIT GAMMA, MITOCHONDRIAL"/>
    <property type="match status" value="1"/>
</dbReference>
<keyword evidence="8 10" id="KW-0139">CF(1)</keyword>
<dbReference type="GO" id="GO:0042777">
    <property type="term" value="P:proton motive force-driven plasma membrane ATP synthesis"/>
    <property type="evidence" value="ECO:0007669"/>
    <property type="project" value="UniProtKB-UniRule"/>
</dbReference>
<dbReference type="InterPro" id="IPR035968">
    <property type="entry name" value="ATP_synth_F1_ATPase_gsu"/>
</dbReference>
<dbReference type="HAMAP" id="MF_00815">
    <property type="entry name" value="ATP_synth_gamma_bact"/>
    <property type="match status" value="1"/>
</dbReference>
<comment type="function">
    <text evidence="1 10">Produces ATP from ADP in the presence of a proton gradient across the membrane. The gamma chain is believed to be important in regulating ATPase activity and the flow of protons through the CF(0) complex.</text>
</comment>
<keyword evidence="6 10" id="KW-0406">Ion transport</keyword>
<evidence type="ECO:0000256" key="6">
    <source>
        <dbReference type="ARBA" id="ARBA00023065"/>
    </source>
</evidence>
<keyword evidence="7 10" id="KW-0472">Membrane</keyword>
<dbReference type="AlphaFoldDB" id="A0A4V1G4U4"/>
<reference evidence="11 12" key="1">
    <citation type="submission" date="2019-04" db="EMBL/GenBank/DDBJ databases">
        <authorList>
            <person name="Embree M."/>
            <person name="Gaffney J.R."/>
        </authorList>
    </citation>
    <scope>NUCLEOTIDE SEQUENCE [LARGE SCALE GENOMIC DNA]</scope>
    <source>
        <strain evidence="11 12">JE7A12</strain>
    </source>
</reference>
<dbReference type="NCBIfam" id="TIGR01146">
    <property type="entry name" value="ATPsyn_F1gamma"/>
    <property type="match status" value="1"/>
</dbReference>
<proteinExistence type="inferred from homology"/>
<gene>
    <name evidence="10 11" type="primary">atpG</name>
    <name evidence="11" type="ORF">E5Z56_00470</name>
</gene>
<dbReference type="InterPro" id="IPR023632">
    <property type="entry name" value="ATP_synth_F1_gsu_CS"/>
</dbReference>
<evidence type="ECO:0000256" key="1">
    <source>
        <dbReference type="ARBA" id="ARBA00003456"/>
    </source>
</evidence>
<evidence type="ECO:0000256" key="5">
    <source>
        <dbReference type="ARBA" id="ARBA00022781"/>
    </source>
</evidence>
<evidence type="ECO:0000256" key="2">
    <source>
        <dbReference type="ARBA" id="ARBA00004170"/>
    </source>
</evidence>
<dbReference type="PRINTS" id="PR00126">
    <property type="entry name" value="ATPASEGAMMA"/>
</dbReference>
<dbReference type="GO" id="GO:0046933">
    <property type="term" value="F:proton-transporting ATP synthase activity, rotational mechanism"/>
    <property type="evidence" value="ECO:0007669"/>
    <property type="project" value="UniProtKB-UniRule"/>
</dbReference>
<keyword evidence="12" id="KW-1185">Reference proteome</keyword>
<dbReference type="Proteomes" id="UP000301475">
    <property type="component" value="Chromosome"/>
</dbReference>
<evidence type="ECO:0000256" key="7">
    <source>
        <dbReference type="ARBA" id="ARBA00023136"/>
    </source>
</evidence>
<evidence type="ECO:0000256" key="4">
    <source>
        <dbReference type="ARBA" id="ARBA00022448"/>
    </source>
</evidence>
<keyword evidence="5 10" id="KW-0375">Hydrogen ion transport</keyword>
<name>A0A4V1G4U4_9FIRM</name>
<dbReference type="GO" id="GO:0045259">
    <property type="term" value="C:proton-transporting ATP synthase complex"/>
    <property type="evidence" value="ECO:0007669"/>
    <property type="project" value="UniProtKB-KW"/>
</dbReference>
<dbReference type="Gene3D" id="1.10.287.80">
    <property type="entry name" value="ATP synthase, gamma subunit, helix hairpin domain"/>
    <property type="match status" value="2"/>
</dbReference>
<accession>A0A4V1G4U4</accession>
<dbReference type="RefSeq" id="WP_138156035.1">
    <property type="nucleotide sequence ID" value="NZ_CP039381.1"/>
</dbReference>
<dbReference type="PANTHER" id="PTHR11693">
    <property type="entry name" value="ATP SYNTHASE GAMMA CHAIN"/>
    <property type="match status" value="1"/>
</dbReference>
<dbReference type="Gene3D" id="3.40.1380.10">
    <property type="match status" value="1"/>
</dbReference>
<keyword evidence="4 10" id="KW-0813">Transport</keyword>
<evidence type="ECO:0000256" key="8">
    <source>
        <dbReference type="ARBA" id="ARBA00023196"/>
    </source>
</evidence>
<organism evidence="11 12">
    <name type="scientific">Ruminococcus bovis</name>
    <dbReference type="NCBI Taxonomy" id="2564099"/>
    <lineage>
        <taxon>Bacteria</taxon>
        <taxon>Bacillati</taxon>
        <taxon>Bacillota</taxon>
        <taxon>Clostridia</taxon>
        <taxon>Eubacteriales</taxon>
        <taxon>Oscillospiraceae</taxon>
        <taxon>Ruminococcus</taxon>
    </lineage>
</organism>
<comment type="similarity">
    <text evidence="3 10">Belongs to the ATPase gamma chain family.</text>
</comment>
<keyword evidence="10" id="KW-1003">Cell membrane</keyword>
<evidence type="ECO:0000313" key="11">
    <source>
        <dbReference type="EMBL" id="QCT05933.1"/>
    </source>
</evidence>
<evidence type="ECO:0000256" key="9">
    <source>
        <dbReference type="ARBA" id="ARBA00023310"/>
    </source>
</evidence>
<dbReference type="GO" id="GO:0005524">
    <property type="term" value="F:ATP binding"/>
    <property type="evidence" value="ECO:0007669"/>
    <property type="project" value="UniProtKB-UniRule"/>
</dbReference>